<dbReference type="GO" id="GO:0032259">
    <property type="term" value="P:methylation"/>
    <property type="evidence" value="ECO:0007669"/>
    <property type="project" value="UniProtKB-KW"/>
</dbReference>
<evidence type="ECO:0000256" key="2">
    <source>
        <dbReference type="ARBA" id="ARBA00022679"/>
    </source>
</evidence>
<feature type="non-terminal residue" evidence="3">
    <location>
        <position position="178"/>
    </location>
</feature>
<dbReference type="SUPFAM" id="SSF53335">
    <property type="entry name" value="S-adenosyl-L-methionine-dependent methyltransferases"/>
    <property type="match status" value="1"/>
</dbReference>
<protein>
    <recommendedName>
        <fullName evidence="4">DNA (cytosine-5-)-methyltransferase</fullName>
    </recommendedName>
</protein>
<organism evidence="3">
    <name type="scientific">marine sediment metagenome</name>
    <dbReference type="NCBI Taxonomy" id="412755"/>
    <lineage>
        <taxon>unclassified sequences</taxon>
        <taxon>metagenomes</taxon>
        <taxon>ecological metagenomes</taxon>
    </lineage>
</organism>
<dbReference type="Pfam" id="PF00145">
    <property type="entry name" value="DNA_methylase"/>
    <property type="match status" value="1"/>
</dbReference>
<gene>
    <name evidence="3" type="ORF">S03H2_04736</name>
</gene>
<name>X1EY36_9ZZZZ</name>
<dbReference type="Gene3D" id="3.40.50.150">
    <property type="entry name" value="Vaccinia Virus protein VP39"/>
    <property type="match status" value="1"/>
</dbReference>
<evidence type="ECO:0000313" key="3">
    <source>
        <dbReference type="EMBL" id="GAH22079.1"/>
    </source>
</evidence>
<reference evidence="3" key="1">
    <citation type="journal article" date="2014" name="Front. Microbiol.">
        <title>High frequency of phylogenetically diverse reductive dehalogenase-homologous genes in deep subseafloor sedimentary metagenomes.</title>
        <authorList>
            <person name="Kawai M."/>
            <person name="Futagami T."/>
            <person name="Toyoda A."/>
            <person name="Takaki Y."/>
            <person name="Nishi S."/>
            <person name="Hori S."/>
            <person name="Arai W."/>
            <person name="Tsubouchi T."/>
            <person name="Morono Y."/>
            <person name="Uchiyama I."/>
            <person name="Ito T."/>
            <person name="Fujiyama A."/>
            <person name="Inagaki F."/>
            <person name="Takami H."/>
        </authorList>
    </citation>
    <scope>NUCLEOTIDE SEQUENCE</scope>
    <source>
        <strain evidence="3">Expedition CK06-06</strain>
    </source>
</reference>
<dbReference type="AlphaFoldDB" id="X1EY36"/>
<dbReference type="InterPro" id="IPR029063">
    <property type="entry name" value="SAM-dependent_MTases_sf"/>
</dbReference>
<accession>X1EY36</accession>
<dbReference type="EMBL" id="BARU01001911">
    <property type="protein sequence ID" value="GAH22079.1"/>
    <property type="molecule type" value="Genomic_DNA"/>
</dbReference>
<evidence type="ECO:0008006" key="4">
    <source>
        <dbReference type="Google" id="ProtNLM"/>
    </source>
</evidence>
<dbReference type="GO" id="GO:0008168">
    <property type="term" value="F:methyltransferase activity"/>
    <property type="evidence" value="ECO:0007669"/>
    <property type="project" value="UniProtKB-KW"/>
</dbReference>
<keyword evidence="2" id="KW-0808">Transferase</keyword>
<evidence type="ECO:0000256" key="1">
    <source>
        <dbReference type="ARBA" id="ARBA00022603"/>
    </source>
</evidence>
<keyword evidence="1" id="KW-0489">Methyltransferase</keyword>
<comment type="caution">
    <text evidence="3">The sequence shown here is derived from an EMBL/GenBank/DDBJ whole genome shotgun (WGS) entry which is preliminary data.</text>
</comment>
<proteinExistence type="predicted"/>
<sequence>MTDKIIISLFDYSGTWSLPYRLAGYRVLQIDSKLGVNIYDFNFKSLPRTIVHGILTAPPCTDFSKAGANLWVAKDLNGTTKKSLKLIYRTFDIIDYFNPTWWVLEQPPGRLETLIPSLKNSRLMSFHPYQFGDPYKKYTILYGRFNPFFVQFPVTPIFKTAHGQMSIDNYQIHHQKKT</sequence>
<dbReference type="InterPro" id="IPR001525">
    <property type="entry name" value="C5_MeTfrase"/>
</dbReference>